<proteinExistence type="predicted"/>
<organism evidence="1 2">
    <name type="scientific">Fusarium redolens</name>
    <dbReference type="NCBI Taxonomy" id="48865"/>
    <lineage>
        <taxon>Eukaryota</taxon>
        <taxon>Fungi</taxon>
        <taxon>Dikarya</taxon>
        <taxon>Ascomycota</taxon>
        <taxon>Pezizomycotina</taxon>
        <taxon>Sordariomycetes</taxon>
        <taxon>Hypocreomycetidae</taxon>
        <taxon>Hypocreales</taxon>
        <taxon>Nectriaceae</taxon>
        <taxon>Fusarium</taxon>
        <taxon>Fusarium redolens species complex</taxon>
    </lineage>
</organism>
<reference evidence="1" key="1">
    <citation type="journal article" date="2021" name="Nat. Commun.">
        <title>Genetic determinants of endophytism in the Arabidopsis root mycobiome.</title>
        <authorList>
            <person name="Mesny F."/>
            <person name="Miyauchi S."/>
            <person name="Thiergart T."/>
            <person name="Pickel B."/>
            <person name="Atanasova L."/>
            <person name="Karlsson M."/>
            <person name="Huettel B."/>
            <person name="Barry K.W."/>
            <person name="Haridas S."/>
            <person name="Chen C."/>
            <person name="Bauer D."/>
            <person name="Andreopoulos W."/>
            <person name="Pangilinan J."/>
            <person name="LaButti K."/>
            <person name="Riley R."/>
            <person name="Lipzen A."/>
            <person name="Clum A."/>
            <person name="Drula E."/>
            <person name="Henrissat B."/>
            <person name="Kohler A."/>
            <person name="Grigoriev I.V."/>
            <person name="Martin F.M."/>
            <person name="Hacquard S."/>
        </authorList>
    </citation>
    <scope>NUCLEOTIDE SEQUENCE</scope>
    <source>
        <strain evidence="1">MPI-CAGE-AT-0023</strain>
    </source>
</reference>
<protein>
    <submittedName>
        <fullName evidence="1">Uncharacterized protein</fullName>
    </submittedName>
</protein>
<accession>A0A9P9K4F8</accession>
<dbReference type="AlphaFoldDB" id="A0A9P9K4F8"/>
<name>A0A9P9K4F8_FUSRE</name>
<sequence>MLILSIRATLPQGIFSELFKLSPSKVDFIHKPVQRLKIIRKSPLSAFVHYCGLVECLKLVIEVSEFVPLPWAKALVQDVSVALWRLILIAEELDTFFDIKSASN</sequence>
<dbReference type="Proteomes" id="UP000720189">
    <property type="component" value="Unassembled WGS sequence"/>
</dbReference>
<dbReference type="GeneID" id="70220264"/>
<dbReference type="EMBL" id="JAGMUX010000010">
    <property type="protein sequence ID" value="KAH7247648.1"/>
    <property type="molecule type" value="Genomic_DNA"/>
</dbReference>
<evidence type="ECO:0000313" key="2">
    <source>
        <dbReference type="Proteomes" id="UP000720189"/>
    </source>
</evidence>
<dbReference type="RefSeq" id="XP_046048231.1">
    <property type="nucleotide sequence ID" value="XM_046190310.1"/>
</dbReference>
<evidence type="ECO:0000313" key="1">
    <source>
        <dbReference type="EMBL" id="KAH7247648.1"/>
    </source>
</evidence>
<keyword evidence="2" id="KW-1185">Reference proteome</keyword>
<comment type="caution">
    <text evidence="1">The sequence shown here is derived from an EMBL/GenBank/DDBJ whole genome shotgun (WGS) entry which is preliminary data.</text>
</comment>
<gene>
    <name evidence="1" type="ORF">BKA55DRAFT_540881</name>
</gene>